<accession>F6GQ66</accession>
<dbReference type="EMBL" id="FJ815289">
    <property type="protein sequence ID" value="AEF97686.1"/>
    <property type="molecule type" value="Genomic_DNA"/>
</dbReference>
<dbReference type="KEGG" id="vg:40524611"/>
<dbReference type="GeneID" id="40524611"/>
<dbReference type="Proteomes" id="UP000243430">
    <property type="component" value="Segment"/>
</dbReference>
<dbReference type="Pfam" id="PF25743">
    <property type="entry name" value="VG27"/>
    <property type="match status" value="1"/>
</dbReference>
<protein>
    <submittedName>
        <fullName evidence="1">ORF27</fullName>
    </submittedName>
</protein>
<dbReference type="InterPro" id="IPR057752">
    <property type="entry name" value="VG27-like"/>
</dbReference>
<reference evidence="1 2" key="1">
    <citation type="journal article" date="2008" name="Arch. Virol.">
        <title>Molecular confirmation of a new herpesvirus from catfish (Ameiurus melas) by testing the performance of a novel PCR method, designed to target the DNA polymerase gene of alloherpesviruses.</title>
        <authorList>
            <person name="Doszpoly A."/>
            <person name="Kovacs E.R."/>
            <person name="Bovo G."/>
            <person name="LaPatra S.E."/>
            <person name="Harrach B."/>
            <person name="Benko M."/>
        </authorList>
    </citation>
    <scope>NUCLEOTIDE SEQUENCE [LARGE SCALE GENOMIC DNA]</scope>
    <source>
        <strain evidence="2">SRWSHV (Snake River White Sturgeon Herpesvirus)</strain>
    </source>
</reference>
<evidence type="ECO:0000313" key="1">
    <source>
        <dbReference type="EMBL" id="AEF97686.1"/>
    </source>
</evidence>
<proteinExistence type="predicted"/>
<sequence length="293" mass="31790">MTTITAFISPLYSNNVASKGAQPPHIPNLSSVSIRDTDIPKGVFVPIYGNKYLPTIHGTMPPLRGVMGLTQTGGSLNEPITLEIMGGKMYTVLNTGAEPLRVGDHFTVEYPTAQDVEAQIKVKSSPSARKMCSAKSFARALPLWGGFLAVKKIDPIYCREILHKLNRDVTVLKSTELLVGLSELYTYLDNIGGGAKHVFADVYSALYDGGQLPDKQAVSTAFTRTDLELVQKILNSCSQMISAANFNTVGMYMSSTLANPTPTSVHDQVWSTVDGQTETGLTFRAYMKQFAGL</sequence>
<keyword evidence="2" id="KW-1185">Reference proteome</keyword>
<reference evidence="1 2" key="3">
    <citation type="journal article" date="2011" name="Intervirology">
        <title>Comparative analysis of a conserved gene block from the genome of the members of the genus ictalurivirus.</title>
        <authorList>
            <person name="Doszpoly A."/>
            <person name="Benko M."/>
            <person name="Bovo G."/>
            <person name="Lapatra S.E."/>
            <person name="Harrach B."/>
        </authorList>
    </citation>
    <scope>NUCLEOTIDE SEQUENCE [LARGE SCALE GENOMIC DNA]</scope>
    <source>
        <strain evidence="2">SRWSHV (Snake River White Sturgeon Herpesvirus)</strain>
    </source>
</reference>
<evidence type="ECO:0000313" key="2">
    <source>
        <dbReference type="Proteomes" id="UP000243430"/>
    </source>
</evidence>
<reference evidence="1 2" key="2">
    <citation type="journal article" date="2011" name="Arch. Virol.">
        <title>Partial genome characterization of acipenserid herpesvirus 2: taxonomical proposal for the demarcation of three subfamilies in Alloherpesviridae.</title>
        <authorList>
            <person name="Doszpoly A."/>
            <person name="Somogyi V."/>
            <person name="Lapatra S.E."/>
            <person name="Benko M."/>
        </authorList>
    </citation>
    <scope>NUCLEOTIDE SEQUENCE [LARGE SCALE GENOMIC DNA]</scope>
    <source>
        <strain evidence="2">SRWSHV (Snake River White Sturgeon Herpesvirus)</strain>
    </source>
</reference>
<organism evidence="1 2">
    <name type="scientific">white sturgeon herpesvirus 2</name>
    <dbReference type="NCBI Taxonomy" id="320884"/>
    <lineage>
        <taxon>Viruses</taxon>
        <taxon>Duplodnaviria</taxon>
        <taxon>Heunggongvirae</taxon>
        <taxon>Peploviricota</taxon>
        <taxon>Herviviricetes</taxon>
        <taxon>Herpesvirales</taxon>
        <taxon>Alloherpesviridae</taxon>
        <taxon>Ictavirus</taxon>
        <taxon>Ictavirus acipenseridallo2</taxon>
    </lineage>
</organism>
<name>F6GQ66_9VIRU</name>
<dbReference type="RefSeq" id="YP_009664568.1">
    <property type="nucleotide sequence ID" value="NC_043042.1"/>
</dbReference>